<keyword evidence="2" id="KW-1185">Reference proteome</keyword>
<organism evidence="1 2">
    <name type="scientific">Rubroshorea leprosula</name>
    <dbReference type="NCBI Taxonomy" id="152421"/>
    <lineage>
        <taxon>Eukaryota</taxon>
        <taxon>Viridiplantae</taxon>
        <taxon>Streptophyta</taxon>
        <taxon>Embryophyta</taxon>
        <taxon>Tracheophyta</taxon>
        <taxon>Spermatophyta</taxon>
        <taxon>Magnoliopsida</taxon>
        <taxon>eudicotyledons</taxon>
        <taxon>Gunneridae</taxon>
        <taxon>Pentapetalae</taxon>
        <taxon>rosids</taxon>
        <taxon>malvids</taxon>
        <taxon>Malvales</taxon>
        <taxon>Dipterocarpaceae</taxon>
        <taxon>Rubroshorea</taxon>
    </lineage>
</organism>
<reference evidence="1 2" key="1">
    <citation type="journal article" date="2021" name="Commun. Biol.">
        <title>The genome of Shorea leprosula (Dipterocarpaceae) highlights the ecological relevance of drought in aseasonal tropical rainforests.</title>
        <authorList>
            <person name="Ng K.K.S."/>
            <person name="Kobayashi M.J."/>
            <person name="Fawcett J.A."/>
            <person name="Hatakeyama M."/>
            <person name="Paape T."/>
            <person name="Ng C.H."/>
            <person name="Ang C.C."/>
            <person name="Tnah L.H."/>
            <person name="Lee C.T."/>
            <person name="Nishiyama T."/>
            <person name="Sese J."/>
            <person name="O'Brien M.J."/>
            <person name="Copetti D."/>
            <person name="Mohd Noor M.I."/>
            <person name="Ong R.C."/>
            <person name="Putra M."/>
            <person name="Sireger I.Z."/>
            <person name="Indrioko S."/>
            <person name="Kosugi Y."/>
            <person name="Izuno A."/>
            <person name="Isagi Y."/>
            <person name="Lee S.L."/>
            <person name="Shimizu K.K."/>
        </authorList>
    </citation>
    <scope>NUCLEOTIDE SEQUENCE [LARGE SCALE GENOMIC DNA]</scope>
    <source>
        <strain evidence="1">214</strain>
    </source>
</reference>
<gene>
    <name evidence="1" type="ORF">SLEP1_g24433</name>
</gene>
<dbReference type="EMBL" id="BPVZ01000038">
    <property type="protein sequence ID" value="GKV13427.1"/>
    <property type="molecule type" value="Genomic_DNA"/>
</dbReference>
<evidence type="ECO:0000313" key="1">
    <source>
        <dbReference type="EMBL" id="GKV13427.1"/>
    </source>
</evidence>
<protein>
    <submittedName>
        <fullName evidence="1">Uncharacterized protein</fullName>
    </submittedName>
</protein>
<evidence type="ECO:0000313" key="2">
    <source>
        <dbReference type="Proteomes" id="UP001054252"/>
    </source>
</evidence>
<proteinExistence type="predicted"/>
<dbReference type="Proteomes" id="UP001054252">
    <property type="component" value="Unassembled WGS sequence"/>
</dbReference>
<name>A0AAV5JPG3_9ROSI</name>
<sequence>MRKSRELASGWPLFGSRGTVHVGVLFTDTVHTPRANI</sequence>
<accession>A0AAV5JPG3</accession>
<dbReference type="AlphaFoldDB" id="A0AAV5JPG3"/>
<comment type="caution">
    <text evidence="1">The sequence shown here is derived from an EMBL/GenBank/DDBJ whole genome shotgun (WGS) entry which is preliminary data.</text>
</comment>